<dbReference type="InterPro" id="IPR000182">
    <property type="entry name" value="GNAT_dom"/>
</dbReference>
<dbReference type="CDD" id="cd04301">
    <property type="entry name" value="NAT_SF"/>
    <property type="match status" value="1"/>
</dbReference>
<dbReference type="SUPFAM" id="SSF55729">
    <property type="entry name" value="Acyl-CoA N-acyltransferases (Nat)"/>
    <property type="match status" value="1"/>
</dbReference>
<dbReference type="Pfam" id="PF13508">
    <property type="entry name" value="Acetyltransf_7"/>
    <property type="match status" value="1"/>
</dbReference>
<gene>
    <name evidence="2" type="ORF">Triagg1_1559</name>
</gene>
<name>A0AAE1IJW5_9HYPO</name>
<dbReference type="Proteomes" id="UP001273209">
    <property type="component" value="Unassembled WGS sequence"/>
</dbReference>
<evidence type="ECO:0000313" key="2">
    <source>
        <dbReference type="EMBL" id="KAK4083897.1"/>
    </source>
</evidence>
<evidence type="ECO:0000313" key="3">
    <source>
        <dbReference type="Proteomes" id="UP001273209"/>
    </source>
</evidence>
<dbReference type="GO" id="GO:0016747">
    <property type="term" value="F:acyltransferase activity, transferring groups other than amino-acyl groups"/>
    <property type="evidence" value="ECO:0007669"/>
    <property type="project" value="InterPro"/>
</dbReference>
<comment type="caution">
    <text evidence="2">The sequence shown here is derived from an EMBL/GenBank/DDBJ whole genome shotgun (WGS) entry which is preliminary data.</text>
</comment>
<keyword evidence="3" id="KW-1185">Reference proteome</keyword>
<dbReference type="PANTHER" id="PTHR42791:SF2">
    <property type="entry name" value="N-ACETYLTRANSFERASE DOMAIN-CONTAINING PROTEIN"/>
    <property type="match status" value="1"/>
</dbReference>
<feature type="domain" description="N-acetyltransferase" evidence="1">
    <location>
        <begin position="108"/>
        <end position="243"/>
    </location>
</feature>
<dbReference type="InterPro" id="IPR052523">
    <property type="entry name" value="Trichothecene_AcTrans"/>
</dbReference>
<organism evidence="2 3">
    <name type="scientific">Trichoderma aggressivum f. europaeum</name>
    <dbReference type="NCBI Taxonomy" id="173218"/>
    <lineage>
        <taxon>Eukaryota</taxon>
        <taxon>Fungi</taxon>
        <taxon>Dikarya</taxon>
        <taxon>Ascomycota</taxon>
        <taxon>Pezizomycotina</taxon>
        <taxon>Sordariomycetes</taxon>
        <taxon>Hypocreomycetidae</taxon>
        <taxon>Hypocreales</taxon>
        <taxon>Hypocreaceae</taxon>
        <taxon>Trichoderma</taxon>
    </lineage>
</organism>
<proteinExistence type="predicted"/>
<dbReference type="PANTHER" id="PTHR42791">
    <property type="entry name" value="GNAT FAMILY ACETYLTRANSFERASE"/>
    <property type="match status" value="1"/>
</dbReference>
<dbReference type="AlphaFoldDB" id="A0AAE1IJW5"/>
<dbReference type="PROSITE" id="PS51186">
    <property type="entry name" value="GNAT"/>
    <property type="match status" value="1"/>
</dbReference>
<reference evidence="2" key="1">
    <citation type="submission" date="2023-11" db="EMBL/GenBank/DDBJ databases">
        <title>The genome sequences of three competitors of mushroom-forming fungi.</title>
        <authorList>
            <person name="Beijen E."/>
            <person name="Ohm R.A."/>
        </authorList>
    </citation>
    <scope>NUCLEOTIDE SEQUENCE</scope>
    <source>
        <strain evidence="2">CBS 100526</strain>
    </source>
</reference>
<dbReference type="Gene3D" id="3.40.630.30">
    <property type="match status" value="1"/>
</dbReference>
<dbReference type="InterPro" id="IPR016181">
    <property type="entry name" value="Acyl_CoA_acyltransferase"/>
</dbReference>
<sequence length="246" mass="27581">MTILIRKAAEEEIPAIARLAGQAFHPTTDWITRQVFPLHLQPKDIPDGQASQPWRRLRKTVGFSTPNCATIVAVDTALNNQIVGYAIWDLPVGSEESPAPPADPELPADVTDFKVYAELKTILEEDHKATFGDRGLKDVWRSSSPLLFPLYIRVLLYKPDMGPQPTNAQTDLDMIGVDPHYQRQGIGRALLTWGVEQATREGRDCYLMATPQGRPLYESFGFDIVRPLNMFGVMHHSMILRTSKTT</sequence>
<dbReference type="GeneID" id="87915547"/>
<accession>A0AAE1IJW5</accession>
<protein>
    <recommendedName>
        <fullName evidence="1">N-acetyltransferase domain-containing protein</fullName>
    </recommendedName>
</protein>
<evidence type="ECO:0000259" key="1">
    <source>
        <dbReference type="PROSITE" id="PS51186"/>
    </source>
</evidence>
<dbReference type="EMBL" id="JAWRVG010000003">
    <property type="protein sequence ID" value="KAK4083897.1"/>
    <property type="molecule type" value="Genomic_DNA"/>
</dbReference>
<dbReference type="RefSeq" id="XP_062759898.1">
    <property type="nucleotide sequence ID" value="XM_062895642.1"/>
</dbReference>